<feature type="domain" description="Peptidase M24" evidence="1">
    <location>
        <begin position="135"/>
        <end position="335"/>
    </location>
</feature>
<dbReference type="Pfam" id="PF01321">
    <property type="entry name" value="Creatinase_N"/>
    <property type="match status" value="1"/>
</dbReference>
<feature type="domain" description="Creatinase N-terminal" evidence="2">
    <location>
        <begin position="3"/>
        <end position="126"/>
    </location>
</feature>
<evidence type="ECO:0000259" key="2">
    <source>
        <dbReference type="Pfam" id="PF01321"/>
    </source>
</evidence>
<dbReference type="EMBL" id="CP013213">
    <property type="protein sequence ID" value="AMC94624.1"/>
    <property type="molecule type" value="Genomic_DNA"/>
</dbReference>
<dbReference type="PANTHER" id="PTHR46112">
    <property type="entry name" value="AMINOPEPTIDASE"/>
    <property type="match status" value="1"/>
</dbReference>
<evidence type="ECO:0000313" key="4">
    <source>
        <dbReference type="Proteomes" id="UP000063781"/>
    </source>
</evidence>
<dbReference type="SUPFAM" id="SSF55920">
    <property type="entry name" value="Creatinase/aminopeptidase"/>
    <property type="match status" value="1"/>
</dbReference>
<dbReference type="Gene3D" id="3.90.230.10">
    <property type="entry name" value="Creatinase/methionine aminopeptidase superfamily"/>
    <property type="match status" value="1"/>
</dbReference>
<dbReference type="STRING" id="1514105.AOC36_02860"/>
<gene>
    <name evidence="3" type="ORF">AOC36_02860</name>
</gene>
<name>A0A0X8H295_9FIRM</name>
<dbReference type="InterPro" id="IPR000587">
    <property type="entry name" value="Creatinase_N"/>
</dbReference>
<dbReference type="InterPro" id="IPR036005">
    <property type="entry name" value="Creatinase/aminopeptidase-like"/>
</dbReference>
<dbReference type="InterPro" id="IPR029149">
    <property type="entry name" value="Creatin/AminoP/Spt16_N"/>
</dbReference>
<evidence type="ECO:0000313" key="3">
    <source>
        <dbReference type="EMBL" id="AMC94624.1"/>
    </source>
</evidence>
<sequence>MNRRKKIETIIKQSGAQALLITGKVNKLYVGALGGSGVKVLYHKDKWTLIMDGRYINEAKHLKETFDIIVHQQGEAYVDVLKRILSTNETLAVEGKNLSATDLNKMLTAGLNVIPLDDELEIIRRIKDDSEIASVKRACEMTDKIFNDVLNKIRVGMSELEISALIHYYSLKHGAQSMAFDPIVVSGERGAFPHGRPTQKTIQKGEMVTLDFGITLNNYQSDMTRTISIQTPSQEMLKIYETVQKAQQLGIDTIQAGITGQSVDATVRAFIEKEGYGLYFTHGLGHGLGMGSGDFPLLNQSSQMILEDNMIMSCEPGIYIEGLGGVRIEDDVLISNGKAVVLNKTPKTLIIIEGDNQ</sequence>
<dbReference type="OrthoDB" id="9806388at2"/>
<keyword evidence="4" id="KW-1185">Reference proteome</keyword>
<reference evidence="3 4" key="1">
    <citation type="submission" date="2015-10" db="EMBL/GenBank/DDBJ databases">
        <title>Erysipelothrix larvae sp. LV19 isolated from the larval gut of the rhinoceros beetle, Trypoxylus dichotomus.</title>
        <authorList>
            <person name="Lim S."/>
            <person name="Kim B.-C."/>
        </authorList>
    </citation>
    <scope>NUCLEOTIDE SEQUENCE [LARGE SCALE GENOMIC DNA]</scope>
    <source>
        <strain evidence="3 4">LV19</strain>
    </source>
</reference>
<dbReference type="InterPro" id="IPR050659">
    <property type="entry name" value="Peptidase_M24B"/>
</dbReference>
<dbReference type="Gene3D" id="3.40.350.10">
    <property type="entry name" value="Creatinase/prolidase N-terminal domain"/>
    <property type="match status" value="1"/>
</dbReference>
<dbReference type="AlphaFoldDB" id="A0A0X8H295"/>
<dbReference type="InterPro" id="IPR000994">
    <property type="entry name" value="Pept_M24"/>
</dbReference>
<dbReference type="PANTHER" id="PTHR46112:SF3">
    <property type="entry name" value="AMINOPEPTIDASE YPDF"/>
    <property type="match status" value="1"/>
</dbReference>
<organism evidence="3 4">
    <name type="scientific">Erysipelothrix larvae</name>
    <dbReference type="NCBI Taxonomy" id="1514105"/>
    <lineage>
        <taxon>Bacteria</taxon>
        <taxon>Bacillati</taxon>
        <taxon>Bacillota</taxon>
        <taxon>Erysipelotrichia</taxon>
        <taxon>Erysipelotrichales</taxon>
        <taxon>Erysipelotrichaceae</taxon>
        <taxon>Erysipelothrix</taxon>
    </lineage>
</organism>
<dbReference type="Pfam" id="PF00557">
    <property type="entry name" value="Peptidase_M24"/>
    <property type="match status" value="1"/>
</dbReference>
<dbReference type="KEGG" id="erl:AOC36_02860"/>
<protein>
    <submittedName>
        <fullName evidence="3">Peptidase M24</fullName>
    </submittedName>
</protein>
<accession>A0A0X8H295</accession>
<dbReference type="Proteomes" id="UP000063781">
    <property type="component" value="Chromosome"/>
</dbReference>
<dbReference type="SUPFAM" id="SSF53092">
    <property type="entry name" value="Creatinase/prolidase N-terminal domain"/>
    <property type="match status" value="1"/>
</dbReference>
<proteinExistence type="predicted"/>
<evidence type="ECO:0000259" key="1">
    <source>
        <dbReference type="Pfam" id="PF00557"/>
    </source>
</evidence>